<dbReference type="Pfam" id="PF14307">
    <property type="entry name" value="Glyco_tran_WbsX"/>
    <property type="match status" value="1"/>
</dbReference>
<dbReference type="PANTHER" id="PTHR41244:SF1">
    <property type="entry name" value="GLYCOSYLTRANSFERASE"/>
    <property type="match status" value="1"/>
</dbReference>
<dbReference type="AlphaFoldDB" id="A0A074KZ88"/>
<dbReference type="InterPro" id="IPR032719">
    <property type="entry name" value="WbsX"/>
</dbReference>
<evidence type="ECO:0000313" key="1">
    <source>
        <dbReference type="EMBL" id="KEO75291.1"/>
    </source>
</evidence>
<evidence type="ECO:0000313" key="2">
    <source>
        <dbReference type="Proteomes" id="UP000027821"/>
    </source>
</evidence>
<dbReference type="PANTHER" id="PTHR41244">
    <property type="entry name" value="RHAMNAN SYNTHESIS F"/>
    <property type="match status" value="1"/>
</dbReference>
<dbReference type="GO" id="GO:0016787">
    <property type="term" value="F:hydrolase activity"/>
    <property type="evidence" value="ECO:0007669"/>
    <property type="project" value="UniProtKB-KW"/>
</dbReference>
<keyword evidence="1" id="KW-0378">Hydrolase</keyword>
<gene>
    <name evidence="1" type="ORF">EL17_01755</name>
</gene>
<dbReference type="OrthoDB" id="9816424at2"/>
<name>A0A074KZ88_9BACT</name>
<organism evidence="1 2">
    <name type="scientific">Anditalea andensis</name>
    <dbReference type="NCBI Taxonomy" id="1048983"/>
    <lineage>
        <taxon>Bacteria</taxon>
        <taxon>Pseudomonadati</taxon>
        <taxon>Bacteroidota</taxon>
        <taxon>Cytophagia</taxon>
        <taxon>Cytophagales</taxon>
        <taxon>Cytophagaceae</taxon>
        <taxon>Anditalea</taxon>
    </lineage>
</organism>
<dbReference type="RefSeq" id="WP_035069993.1">
    <property type="nucleotide sequence ID" value="NZ_JMIH01000013.1"/>
</dbReference>
<comment type="caution">
    <text evidence="1">The sequence shown here is derived from an EMBL/GenBank/DDBJ whole genome shotgun (WGS) entry which is preliminary data.</text>
</comment>
<dbReference type="STRING" id="1048983.EL17_01755"/>
<sequence length="378" mass="45302">MSNFKKTDIKPIALYLPQYHQIKENDEWWGEGFTEWTNVKKASPVFENHYQPHVPLNRNYYDLTDVNVMADQANLAKQYGIYGFCFYHYWFNGKLLLETPIHQWLDAQEIDFPFCLSWANENWTRRWDGKEKDILIEQNYSDEDDLAHIHYLIPFFKDSRYIKIDNKPVFLVYRPEIHPNIKEATIIWREEAKKAGFEDLYLIRMENFKCESDPMSSGFDAGMEFAPDVTMQGKKIHKKNMVKYLLHKSLHVSGIKQNGVYENGVYDYVEMMENMTQREIPDYPYYRCACPSWDNSPRRDQHARIFINSTPDKFGLWVKRLSKYTAEHFETNKQFLFINAWNEWGEGCHLEPDEELGYQNLEALRDNILNFKKYEIKY</sequence>
<dbReference type="Gene3D" id="3.20.20.80">
    <property type="entry name" value="Glycosidases"/>
    <property type="match status" value="1"/>
</dbReference>
<reference evidence="1 2" key="1">
    <citation type="submission" date="2014-04" db="EMBL/GenBank/DDBJ databases">
        <title>Characterization and application of a salt tolerant electro-active bacterium.</title>
        <authorList>
            <person name="Yang L."/>
            <person name="Wei S."/>
            <person name="Tay Q.X.M."/>
        </authorList>
    </citation>
    <scope>NUCLEOTIDE SEQUENCE [LARGE SCALE GENOMIC DNA]</scope>
    <source>
        <strain evidence="1 2">LY1</strain>
    </source>
</reference>
<dbReference type="eggNOG" id="COG0457">
    <property type="taxonomic scope" value="Bacteria"/>
</dbReference>
<keyword evidence="2" id="KW-1185">Reference proteome</keyword>
<dbReference type="EMBL" id="JMIH01000013">
    <property type="protein sequence ID" value="KEO75291.1"/>
    <property type="molecule type" value="Genomic_DNA"/>
</dbReference>
<dbReference type="CDD" id="cd11579">
    <property type="entry name" value="Glyco_tran_WbsX"/>
    <property type="match status" value="1"/>
</dbReference>
<accession>A0A074KZ88</accession>
<protein>
    <submittedName>
        <fullName evidence="1">Glycosyl hydrolase</fullName>
    </submittedName>
</protein>
<proteinExistence type="predicted"/>
<dbReference type="Proteomes" id="UP000027821">
    <property type="component" value="Unassembled WGS sequence"/>
</dbReference>